<proteinExistence type="predicted"/>
<reference evidence="2 3" key="1">
    <citation type="journal article" date="2017" name="Nat. Commun.">
        <title>Genome assembly with in vitro proximity ligation data and whole-genome triplication in lettuce.</title>
        <authorList>
            <person name="Reyes-Chin-Wo S."/>
            <person name="Wang Z."/>
            <person name="Yang X."/>
            <person name="Kozik A."/>
            <person name="Arikit S."/>
            <person name="Song C."/>
            <person name="Xia L."/>
            <person name="Froenicke L."/>
            <person name="Lavelle D.O."/>
            <person name="Truco M.J."/>
            <person name="Xia R."/>
            <person name="Zhu S."/>
            <person name="Xu C."/>
            <person name="Xu H."/>
            <person name="Xu X."/>
            <person name="Cox K."/>
            <person name="Korf I."/>
            <person name="Meyers B.C."/>
            <person name="Michelmore R.W."/>
        </authorList>
    </citation>
    <scope>NUCLEOTIDE SEQUENCE [LARGE SCALE GENOMIC DNA]</scope>
    <source>
        <strain evidence="3">cv. Salinas</strain>
        <tissue evidence="2">Seedlings</tissue>
    </source>
</reference>
<sequence length="111" mass="12246">MQGRLISKIVVGCEILNFFLLFVAHTNAGPATIADAMIRGLPIILNDYIADQEVGNVPYAVENGYGKFTTSPKEIAEIVGEWFGPKVHELKTMIGLDLNLNYQTSVTNIEY</sequence>
<dbReference type="PANTHER" id="PTHR43025:SF3">
    <property type="entry name" value="MONOGALACTOSYLDIACYLGLYCEROL SYNTHASE 1, CHLOROPLASTIC"/>
    <property type="match status" value="1"/>
</dbReference>
<dbReference type="EMBL" id="NBSK02000008">
    <property type="protein sequence ID" value="KAJ0191268.1"/>
    <property type="molecule type" value="Genomic_DNA"/>
</dbReference>
<feature type="signal peptide" evidence="1">
    <location>
        <begin position="1"/>
        <end position="28"/>
    </location>
</feature>
<protein>
    <recommendedName>
        <fullName evidence="4">Glycosyl transferase family 28 C-terminal domain-containing protein</fullName>
    </recommendedName>
</protein>
<dbReference type="PANTHER" id="PTHR43025">
    <property type="entry name" value="MONOGALACTOSYLDIACYLGLYCEROL SYNTHASE"/>
    <property type="match status" value="1"/>
</dbReference>
<evidence type="ECO:0000313" key="2">
    <source>
        <dbReference type="EMBL" id="KAJ0191268.1"/>
    </source>
</evidence>
<evidence type="ECO:0008006" key="4">
    <source>
        <dbReference type="Google" id="ProtNLM"/>
    </source>
</evidence>
<dbReference type="AlphaFoldDB" id="A0A9R1UQQ0"/>
<organism evidence="2 3">
    <name type="scientific">Lactuca sativa</name>
    <name type="common">Garden lettuce</name>
    <dbReference type="NCBI Taxonomy" id="4236"/>
    <lineage>
        <taxon>Eukaryota</taxon>
        <taxon>Viridiplantae</taxon>
        <taxon>Streptophyta</taxon>
        <taxon>Embryophyta</taxon>
        <taxon>Tracheophyta</taxon>
        <taxon>Spermatophyta</taxon>
        <taxon>Magnoliopsida</taxon>
        <taxon>eudicotyledons</taxon>
        <taxon>Gunneridae</taxon>
        <taxon>Pentapetalae</taxon>
        <taxon>asterids</taxon>
        <taxon>campanulids</taxon>
        <taxon>Asterales</taxon>
        <taxon>Asteraceae</taxon>
        <taxon>Cichorioideae</taxon>
        <taxon>Cichorieae</taxon>
        <taxon>Lactucinae</taxon>
        <taxon>Lactuca</taxon>
    </lineage>
</organism>
<feature type="chain" id="PRO_5040427719" description="Glycosyl transferase family 28 C-terminal domain-containing protein" evidence="1">
    <location>
        <begin position="29"/>
        <end position="111"/>
    </location>
</feature>
<accession>A0A9R1UQQ0</accession>
<evidence type="ECO:0000313" key="3">
    <source>
        <dbReference type="Proteomes" id="UP000235145"/>
    </source>
</evidence>
<evidence type="ECO:0000256" key="1">
    <source>
        <dbReference type="SAM" id="SignalP"/>
    </source>
</evidence>
<dbReference type="Proteomes" id="UP000235145">
    <property type="component" value="Unassembled WGS sequence"/>
</dbReference>
<comment type="caution">
    <text evidence="2">The sequence shown here is derived from an EMBL/GenBank/DDBJ whole genome shotgun (WGS) entry which is preliminary data.</text>
</comment>
<gene>
    <name evidence="2" type="ORF">LSAT_V11C800388490</name>
</gene>
<name>A0A9R1UQQ0_LACSA</name>
<keyword evidence="1" id="KW-0732">Signal</keyword>
<keyword evidence="3" id="KW-1185">Reference proteome</keyword>
<dbReference type="InterPro" id="IPR050519">
    <property type="entry name" value="Glycosyltransf_28_UgtP"/>
</dbReference>